<dbReference type="OrthoDB" id="9803598at2"/>
<dbReference type="STRING" id="555088.DealDRAFT_0419"/>
<sequence length="484" mass="53366">MNLAATTVRNAKMVTLHRSLVGDLETPISAFIKLCPKGPSFLLESAAGGEQVARYSFLGYNPFLVVKGQGMEVEMTWSDGRRQTTKQGPFQQLRTLFEEYALPAHPAMPRFCGGAVGYFGYDNVGLLEPVGTSPQEDELGLPDTYLQFMENILIFDHFTHKLHLVVNRPVLEGESAAYAEKAARNSMQQMAEKLSGPLPDIHETTKGQPVAGIPKGNLTESEFTERVKKAKEYIKAGDIFQVVLSQRFAVPISEEPFAIYRRLRSLNPSPYMFLLNFPDVTLVGASPEMLVRVDGETVTTRPIAGTRRRGQSEAEDRELEEDLLNDPKELAEHVMLVDLGRNDIGRVARYGTVNVKEYAKVERFSHVMHLVSEVTGELAPKQKAMEALEACFPAGTLSGAPKVRAMQIINELETVKRGPYGGAVGYLDFAGNMDTCITIRTMVIKDNTAYIQTGAGIVADSVPEAEYQETIHKAKGMFATLGVQ</sequence>
<evidence type="ECO:0000256" key="7">
    <source>
        <dbReference type="ARBA" id="ARBA00022605"/>
    </source>
</evidence>
<dbReference type="InterPro" id="IPR005801">
    <property type="entry name" value="ADC_synthase"/>
</dbReference>
<evidence type="ECO:0000256" key="6">
    <source>
        <dbReference type="ARBA" id="ARBA00020653"/>
    </source>
</evidence>
<name>C0GDK6_DETAL</name>
<keyword evidence="12 15" id="KW-0456">Lyase</keyword>
<dbReference type="EC" id="4.1.3.27" evidence="5 15"/>
<dbReference type="eggNOG" id="COG0147">
    <property type="taxonomic scope" value="Bacteria"/>
</dbReference>
<comment type="similarity">
    <text evidence="3 15">Belongs to the anthranilate synthase component I family.</text>
</comment>
<evidence type="ECO:0000256" key="13">
    <source>
        <dbReference type="ARBA" id="ARBA00025634"/>
    </source>
</evidence>
<keyword evidence="10 15" id="KW-0460">Magnesium</keyword>
<comment type="pathway">
    <text evidence="2 15">Amino-acid biosynthesis; L-tryptophan biosynthesis; L-tryptophan from chorismate: step 1/5.</text>
</comment>
<proteinExistence type="inferred from homology"/>
<dbReference type="SUPFAM" id="SSF56322">
    <property type="entry name" value="ADC synthase"/>
    <property type="match status" value="1"/>
</dbReference>
<evidence type="ECO:0000256" key="3">
    <source>
        <dbReference type="ARBA" id="ARBA00009562"/>
    </source>
</evidence>
<comment type="catalytic activity">
    <reaction evidence="14 15">
        <text>chorismate + L-glutamine = anthranilate + pyruvate + L-glutamate + H(+)</text>
        <dbReference type="Rhea" id="RHEA:21732"/>
        <dbReference type="ChEBI" id="CHEBI:15361"/>
        <dbReference type="ChEBI" id="CHEBI:15378"/>
        <dbReference type="ChEBI" id="CHEBI:16567"/>
        <dbReference type="ChEBI" id="CHEBI:29748"/>
        <dbReference type="ChEBI" id="CHEBI:29985"/>
        <dbReference type="ChEBI" id="CHEBI:58359"/>
        <dbReference type="EC" id="4.1.3.27"/>
    </reaction>
</comment>
<dbReference type="InterPro" id="IPR006805">
    <property type="entry name" value="Anth_synth_I_N"/>
</dbReference>
<evidence type="ECO:0000256" key="12">
    <source>
        <dbReference type="ARBA" id="ARBA00023239"/>
    </source>
</evidence>
<dbReference type="PANTHER" id="PTHR11236">
    <property type="entry name" value="AMINOBENZOATE/ANTHRANILATE SYNTHASE"/>
    <property type="match status" value="1"/>
</dbReference>
<evidence type="ECO:0000256" key="11">
    <source>
        <dbReference type="ARBA" id="ARBA00023141"/>
    </source>
</evidence>
<comment type="function">
    <text evidence="13 15">Part of a heterotetrameric complex that catalyzes the two-step biosynthesis of anthranilate, an intermediate in the biosynthesis of L-tryptophan. In the first step, the glutamine-binding beta subunit (TrpG) of anthranilate synthase (AS) provides the glutamine amidotransferase activity which generates ammonia as a substrate that, along with chorismate, is used in the second step, catalyzed by the large alpha subunit of AS (TrpE) to produce anthranilate. In the absence of TrpG, TrpE can synthesize anthranilate directly from chorismate and high concentrations of ammonia.</text>
</comment>
<evidence type="ECO:0000256" key="5">
    <source>
        <dbReference type="ARBA" id="ARBA00012266"/>
    </source>
</evidence>
<keyword evidence="8 15" id="KW-0479">Metal-binding</keyword>
<reference evidence="18 19" key="1">
    <citation type="submission" date="2009-02" db="EMBL/GenBank/DDBJ databases">
        <title>Sequencing of the draft genome and assembly of Dethiobacter alkaliphilus AHT 1.</title>
        <authorList>
            <consortium name="US DOE Joint Genome Institute (JGI-PGF)"/>
            <person name="Lucas S."/>
            <person name="Copeland A."/>
            <person name="Lapidus A."/>
            <person name="Glavina del Rio T."/>
            <person name="Dalin E."/>
            <person name="Tice H."/>
            <person name="Bruce D."/>
            <person name="Goodwin L."/>
            <person name="Pitluck S."/>
            <person name="Larimer F."/>
            <person name="Land M.L."/>
            <person name="Hauser L."/>
            <person name="Muyzer G."/>
        </authorList>
    </citation>
    <scope>NUCLEOTIDE SEQUENCE [LARGE SCALE GENOMIC DNA]</scope>
    <source>
        <strain evidence="18 19">AHT 1</strain>
    </source>
</reference>
<protein>
    <recommendedName>
        <fullName evidence="6 15">Anthranilate synthase component 1</fullName>
        <ecNumber evidence="5 15">4.1.3.27</ecNumber>
    </recommendedName>
</protein>
<dbReference type="UniPathway" id="UPA00035">
    <property type="reaction ID" value="UER00040"/>
</dbReference>
<evidence type="ECO:0000259" key="16">
    <source>
        <dbReference type="Pfam" id="PF00425"/>
    </source>
</evidence>
<dbReference type="PANTHER" id="PTHR11236:SF48">
    <property type="entry name" value="ISOCHORISMATE SYNTHASE MENF"/>
    <property type="match status" value="1"/>
</dbReference>
<keyword evidence="9 15" id="KW-0822">Tryptophan biosynthesis</keyword>
<evidence type="ECO:0000256" key="4">
    <source>
        <dbReference type="ARBA" id="ARBA00011575"/>
    </source>
</evidence>
<evidence type="ECO:0000256" key="14">
    <source>
        <dbReference type="ARBA" id="ARBA00047683"/>
    </source>
</evidence>
<dbReference type="InterPro" id="IPR019999">
    <property type="entry name" value="Anth_synth_I-like"/>
</dbReference>
<dbReference type="AlphaFoldDB" id="C0GDK6"/>
<keyword evidence="11 15" id="KW-0057">Aromatic amino acid biosynthesis</keyword>
<dbReference type="GO" id="GO:0004049">
    <property type="term" value="F:anthranilate synthase activity"/>
    <property type="evidence" value="ECO:0007669"/>
    <property type="project" value="UniProtKB-EC"/>
</dbReference>
<evidence type="ECO:0000256" key="2">
    <source>
        <dbReference type="ARBA" id="ARBA00004873"/>
    </source>
</evidence>
<evidence type="ECO:0000313" key="18">
    <source>
        <dbReference type="EMBL" id="EEG78489.1"/>
    </source>
</evidence>
<dbReference type="RefSeq" id="WP_008514406.1">
    <property type="nucleotide sequence ID" value="NZ_ACJM01000002.1"/>
</dbReference>
<evidence type="ECO:0000256" key="15">
    <source>
        <dbReference type="RuleBase" id="RU364045"/>
    </source>
</evidence>
<feature type="domain" description="Chorismate-utilising enzyme C-terminal" evidence="16">
    <location>
        <begin position="220"/>
        <end position="473"/>
    </location>
</feature>
<dbReference type="Pfam" id="PF04715">
    <property type="entry name" value="Anth_synt_I_N"/>
    <property type="match status" value="1"/>
</dbReference>
<comment type="subunit">
    <text evidence="4 15">Heterotetramer consisting of two non-identical subunits: a beta subunit (TrpG) and a large alpha subunit (TrpE).</text>
</comment>
<dbReference type="GO" id="GO:0046872">
    <property type="term" value="F:metal ion binding"/>
    <property type="evidence" value="ECO:0007669"/>
    <property type="project" value="UniProtKB-KW"/>
</dbReference>
<dbReference type="PRINTS" id="PR00095">
    <property type="entry name" value="ANTSNTHASEI"/>
</dbReference>
<dbReference type="GO" id="GO:0000162">
    <property type="term" value="P:L-tryptophan biosynthetic process"/>
    <property type="evidence" value="ECO:0007669"/>
    <property type="project" value="UniProtKB-UniPathway"/>
</dbReference>
<dbReference type="InterPro" id="IPR015890">
    <property type="entry name" value="Chorismate_C"/>
</dbReference>
<dbReference type="EMBL" id="ACJM01000002">
    <property type="protein sequence ID" value="EEG78489.1"/>
    <property type="molecule type" value="Genomic_DNA"/>
</dbReference>
<evidence type="ECO:0000256" key="9">
    <source>
        <dbReference type="ARBA" id="ARBA00022822"/>
    </source>
</evidence>
<comment type="caution">
    <text evidence="18">The sequence shown here is derived from an EMBL/GenBank/DDBJ whole genome shotgun (WGS) entry which is preliminary data.</text>
</comment>
<dbReference type="Pfam" id="PF00425">
    <property type="entry name" value="Chorismate_bind"/>
    <property type="match status" value="1"/>
</dbReference>
<evidence type="ECO:0000313" key="19">
    <source>
        <dbReference type="Proteomes" id="UP000006443"/>
    </source>
</evidence>
<dbReference type="Gene3D" id="3.60.120.10">
    <property type="entry name" value="Anthranilate synthase"/>
    <property type="match status" value="1"/>
</dbReference>
<dbReference type="InterPro" id="IPR005256">
    <property type="entry name" value="Anth_synth_I_PabB"/>
</dbReference>
<evidence type="ECO:0000256" key="8">
    <source>
        <dbReference type="ARBA" id="ARBA00022723"/>
    </source>
</evidence>
<keyword evidence="7 15" id="KW-0028">Amino-acid biosynthesis</keyword>
<evidence type="ECO:0000256" key="1">
    <source>
        <dbReference type="ARBA" id="ARBA00001946"/>
    </source>
</evidence>
<dbReference type="NCBIfam" id="TIGR00564">
    <property type="entry name" value="trpE_most"/>
    <property type="match status" value="1"/>
</dbReference>
<comment type="cofactor">
    <cofactor evidence="1 15">
        <name>Mg(2+)</name>
        <dbReference type="ChEBI" id="CHEBI:18420"/>
    </cofactor>
</comment>
<gene>
    <name evidence="15" type="primary">trpE</name>
    <name evidence="18" type="ORF">DealDRAFT_0419</name>
</gene>
<keyword evidence="19" id="KW-1185">Reference proteome</keyword>
<accession>C0GDK6</accession>
<evidence type="ECO:0000256" key="10">
    <source>
        <dbReference type="ARBA" id="ARBA00022842"/>
    </source>
</evidence>
<evidence type="ECO:0000259" key="17">
    <source>
        <dbReference type="Pfam" id="PF04715"/>
    </source>
</evidence>
<dbReference type="Proteomes" id="UP000006443">
    <property type="component" value="Unassembled WGS sequence"/>
</dbReference>
<organism evidence="18 19">
    <name type="scientific">Dethiobacter alkaliphilus AHT 1</name>
    <dbReference type="NCBI Taxonomy" id="555088"/>
    <lineage>
        <taxon>Bacteria</taxon>
        <taxon>Bacillati</taxon>
        <taxon>Bacillota</taxon>
        <taxon>Dethiobacteria</taxon>
        <taxon>Dethiobacterales</taxon>
        <taxon>Dethiobacteraceae</taxon>
        <taxon>Dethiobacter</taxon>
    </lineage>
</organism>
<feature type="domain" description="Anthranilate synthase component I N-terminal" evidence="17">
    <location>
        <begin position="23"/>
        <end position="164"/>
    </location>
</feature>